<dbReference type="GO" id="GO:0006508">
    <property type="term" value="P:proteolysis"/>
    <property type="evidence" value="ECO:0007669"/>
    <property type="project" value="UniProtKB-KW"/>
</dbReference>
<evidence type="ECO:0000313" key="5">
    <source>
        <dbReference type="EMBL" id="AQS56012.1"/>
    </source>
</evidence>
<evidence type="ECO:0000256" key="3">
    <source>
        <dbReference type="ARBA" id="ARBA00022801"/>
    </source>
</evidence>
<dbReference type="InterPro" id="IPR043504">
    <property type="entry name" value="Peptidase_S1_PA_chymotrypsin"/>
</dbReference>
<dbReference type="PANTHER" id="PTHR43343:SF3">
    <property type="entry name" value="PROTEASE DO-LIKE 8, CHLOROPLASTIC"/>
    <property type="match status" value="1"/>
</dbReference>
<dbReference type="InterPro" id="IPR001940">
    <property type="entry name" value="Peptidase_S1C"/>
</dbReference>
<evidence type="ECO:0008006" key="7">
    <source>
        <dbReference type="Google" id="ProtNLM"/>
    </source>
</evidence>
<dbReference type="InterPro" id="IPR051201">
    <property type="entry name" value="Chloro_Bact_Ser_Proteases"/>
</dbReference>
<gene>
    <name evidence="5" type="ORF">B0W44_09755</name>
</gene>
<evidence type="ECO:0000313" key="6">
    <source>
        <dbReference type="Proteomes" id="UP000188603"/>
    </source>
</evidence>
<dbReference type="AlphaFoldDB" id="A0A1U9K7K3"/>
<proteinExistence type="inferred from homology"/>
<keyword evidence="6" id="KW-1185">Reference proteome</keyword>
<dbReference type="Proteomes" id="UP000188603">
    <property type="component" value="Chromosome"/>
</dbReference>
<dbReference type="STRING" id="1471761.B0W44_09755"/>
<dbReference type="SUPFAM" id="SSF50494">
    <property type="entry name" value="Trypsin-like serine proteases"/>
    <property type="match status" value="1"/>
</dbReference>
<keyword evidence="3" id="KW-0378">Hydrolase</keyword>
<dbReference type="GO" id="GO:0004252">
    <property type="term" value="F:serine-type endopeptidase activity"/>
    <property type="evidence" value="ECO:0007669"/>
    <property type="project" value="InterPro"/>
</dbReference>
<dbReference type="PRINTS" id="PR00834">
    <property type="entry name" value="PROTEASES2C"/>
</dbReference>
<evidence type="ECO:0000256" key="2">
    <source>
        <dbReference type="ARBA" id="ARBA00022670"/>
    </source>
</evidence>
<dbReference type="RefSeq" id="WP_077719871.1">
    <property type="nucleotide sequence ID" value="NZ_CP019699.1"/>
</dbReference>
<evidence type="ECO:0000256" key="1">
    <source>
        <dbReference type="ARBA" id="ARBA00010541"/>
    </source>
</evidence>
<dbReference type="Pfam" id="PF13365">
    <property type="entry name" value="Trypsin_2"/>
    <property type="match status" value="1"/>
</dbReference>
<sequence length="238" mass="26132">MKRKRIPTHMRSRSADHPSNTFVRVVRKVLPSVVSIVTHSRPSTHATLDKQWLRLFFPDVHVEDDAPKRHYGSGFFIHPAGYVLTNEHVVGQTDLIQVQTYRQKNTTAARIAWRDPKRDLAVLKLPVKGPVPVCKLGSSASLEVGEWVLALGNPLGLNQTATVGLVSGLDRRLHTTERDYGEVIQTDAAINPGNSGGPLVNVLGEVIGINAAIVYPSQSIGFAIPIDRVKTYIAPFLP</sequence>
<comment type="similarity">
    <text evidence="1">Belongs to the peptidase S1C family.</text>
</comment>
<dbReference type="PANTHER" id="PTHR43343">
    <property type="entry name" value="PEPTIDASE S12"/>
    <property type="match status" value="1"/>
</dbReference>
<keyword evidence="4" id="KW-0720">Serine protease</keyword>
<dbReference type="OrthoDB" id="9758917at2"/>
<dbReference type="KEGG" id="ntr:B0W44_09755"/>
<accession>A0A1U9K7K3</accession>
<evidence type="ECO:0000256" key="4">
    <source>
        <dbReference type="ARBA" id="ARBA00022825"/>
    </source>
</evidence>
<organism evidence="5 6">
    <name type="scientific">Novibacillus thermophilus</name>
    <dbReference type="NCBI Taxonomy" id="1471761"/>
    <lineage>
        <taxon>Bacteria</taxon>
        <taxon>Bacillati</taxon>
        <taxon>Bacillota</taxon>
        <taxon>Bacilli</taxon>
        <taxon>Bacillales</taxon>
        <taxon>Thermoactinomycetaceae</taxon>
        <taxon>Novibacillus</taxon>
    </lineage>
</organism>
<keyword evidence="2" id="KW-0645">Protease</keyword>
<dbReference type="EMBL" id="CP019699">
    <property type="protein sequence ID" value="AQS56012.1"/>
    <property type="molecule type" value="Genomic_DNA"/>
</dbReference>
<dbReference type="InterPro" id="IPR009003">
    <property type="entry name" value="Peptidase_S1_PA"/>
</dbReference>
<reference evidence="5 6" key="1">
    <citation type="journal article" date="2015" name="Int. J. Syst. Evol. Microbiol.">
        <title>Novibacillus thermophilus gen. nov., sp. nov., a Gram-staining-negative and moderately thermophilic member of the family Thermoactinomycetaceae.</title>
        <authorList>
            <person name="Yang G."/>
            <person name="Chen J."/>
            <person name="Zhou S."/>
        </authorList>
    </citation>
    <scope>NUCLEOTIDE SEQUENCE [LARGE SCALE GENOMIC DNA]</scope>
    <source>
        <strain evidence="5 6">SG-1</strain>
    </source>
</reference>
<dbReference type="Gene3D" id="2.40.10.10">
    <property type="entry name" value="Trypsin-like serine proteases"/>
    <property type="match status" value="2"/>
</dbReference>
<protein>
    <recommendedName>
        <fullName evidence="7">Serine protease</fullName>
    </recommendedName>
</protein>
<name>A0A1U9K7K3_9BACL</name>